<dbReference type="SUPFAM" id="SSF53335">
    <property type="entry name" value="S-adenosyl-L-methionine-dependent methyltransferases"/>
    <property type="match status" value="1"/>
</dbReference>
<dbReference type="OrthoDB" id="407325at2759"/>
<protein>
    <submittedName>
        <fullName evidence="1">Uncharacterized protein</fullName>
    </submittedName>
</protein>
<keyword evidence="2" id="KW-1185">Reference proteome</keyword>
<accession>A0A1W0A1V4</accession>
<proteinExistence type="predicted"/>
<evidence type="ECO:0000313" key="1">
    <source>
        <dbReference type="EMBL" id="OQS04161.1"/>
    </source>
</evidence>
<dbReference type="EMBL" id="JNBS01000671">
    <property type="protein sequence ID" value="OQS04161.1"/>
    <property type="molecule type" value="Genomic_DNA"/>
</dbReference>
<evidence type="ECO:0000313" key="2">
    <source>
        <dbReference type="Proteomes" id="UP000243217"/>
    </source>
</evidence>
<name>A0A1W0A1V4_9STRA</name>
<dbReference type="InterPro" id="IPR019410">
    <property type="entry name" value="Methyltransf_16"/>
</dbReference>
<dbReference type="STRING" id="74557.A0A1W0A1V4"/>
<comment type="caution">
    <text evidence="1">The sequence shown here is derived from an EMBL/GenBank/DDBJ whole genome shotgun (WGS) entry which is preliminary data.</text>
</comment>
<dbReference type="AlphaFoldDB" id="A0A1W0A1V4"/>
<organism evidence="1 2">
    <name type="scientific">Thraustotheca clavata</name>
    <dbReference type="NCBI Taxonomy" id="74557"/>
    <lineage>
        <taxon>Eukaryota</taxon>
        <taxon>Sar</taxon>
        <taxon>Stramenopiles</taxon>
        <taxon>Oomycota</taxon>
        <taxon>Saprolegniomycetes</taxon>
        <taxon>Saprolegniales</taxon>
        <taxon>Achlyaceae</taxon>
        <taxon>Thraustotheca</taxon>
    </lineage>
</organism>
<dbReference type="Gene3D" id="3.40.50.150">
    <property type="entry name" value="Vaccinia Virus protein VP39"/>
    <property type="match status" value="1"/>
</dbReference>
<sequence length="311" mass="34243">MNILIVEAEGVFEGHRRARVQKGETIDGIWKALEGVVGAELHSEVRGALIFDTNVNSFVPLTESQQVESHARILIIKRTCGVVAAIASRGFNYAFDQGEFKIHGHQLYIEEVGNSGKGTGLTIWDGSIVLAKYLEQQDASSAHNVYGKGILELGAGTGLVGLAAAFCGASNVLLTDLDYTLTNLQHNIDLNRNQLRELYPTQTVSTIELDWFTSESIPNMENIEIILGSDIVWVETLIPSLVATIKRLLQSTPTKKNRLMLLSHQTRSTASDELFFNLLAQANLTSRQLDVSLYPHNQAMSSKIRLFAIHA</sequence>
<dbReference type="Proteomes" id="UP000243217">
    <property type="component" value="Unassembled WGS sequence"/>
</dbReference>
<dbReference type="PANTHER" id="PTHR14614">
    <property type="entry name" value="HEPATOCELLULAR CARCINOMA-ASSOCIATED ANTIGEN"/>
    <property type="match status" value="1"/>
</dbReference>
<dbReference type="InterPro" id="IPR029063">
    <property type="entry name" value="SAM-dependent_MTases_sf"/>
</dbReference>
<gene>
    <name evidence="1" type="ORF">THRCLA_03584</name>
</gene>
<dbReference type="PANTHER" id="PTHR14614:SF109">
    <property type="entry name" value="RIBOSOMAL LYSINE N-METHYLTRANSFERASE 5"/>
    <property type="match status" value="1"/>
</dbReference>
<dbReference type="Pfam" id="PF10294">
    <property type="entry name" value="Methyltransf_16"/>
    <property type="match status" value="1"/>
</dbReference>
<reference evidence="1 2" key="1">
    <citation type="journal article" date="2014" name="Genome Biol. Evol.">
        <title>The secreted proteins of Achlya hypogyna and Thraustotheca clavata identify the ancestral oomycete secretome and reveal gene acquisitions by horizontal gene transfer.</title>
        <authorList>
            <person name="Misner I."/>
            <person name="Blouin N."/>
            <person name="Leonard G."/>
            <person name="Richards T.A."/>
            <person name="Lane C.E."/>
        </authorList>
    </citation>
    <scope>NUCLEOTIDE SEQUENCE [LARGE SCALE GENOMIC DNA]</scope>
    <source>
        <strain evidence="1 2">ATCC 34112</strain>
    </source>
</reference>